<dbReference type="InParanoid" id="B6IE61"/>
<protein>
    <submittedName>
        <fullName evidence="1">Protein CBG26689</fullName>
    </submittedName>
</protein>
<organism evidence="1 2">
    <name type="scientific">Caenorhabditis briggsae</name>
    <dbReference type="NCBI Taxonomy" id="6238"/>
    <lineage>
        <taxon>Eukaryota</taxon>
        <taxon>Metazoa</taxon>
        <taxon>Ecdysozoa</taxon>
        <taxon>Nematoda</taxon>
        <taxon>Chromadorea</taxon>
        <taxon>Rhabditida</taxon>
        <taxon>Rhabditina</taxon>
        <taxon>Rhabditomorpha</taxon>
        <taxon>Rhabditoidea</taxon>
        <taxon>Rhabditidae</taxon>
        <taxon>Peloderinae</taxon>
        <taxon>Caenorhabditis</taxon>
    </lineage>
</organism>
<dbReference type="KEGG" id="cbr:CBG_26689"/>
<dbReference type="RefSeq" id="XP_045100682.1">
    <property type="nucleotide sequence ID" value="XM_045243524.1"/>
</dbReference>
<reference evidence="1 2" key="2">
    <citation type="journal article" date="2011" name="PLoS Genet.">
        <title>Caenorhabditis briggsae recombinant inbred line genotypes reveal inter-strain incompatibility and the evolution of recombination.</title>
        <authorList>
            <person name="Ross J.A."/>
            <person name="Koboldt D.C."/>
            <person name="Staisch J.E."/>
            <person name="Chamberlin H.M."/>
            <person name="Gupta B.P."/>
            <person name="Miller R.D."/>
            <person name="Baird S.E."/>
            <person name="Haag E.S."/>
        </authorList>
    </citation>
    <scope>NUCLEOTIDE SEQUENCE [LARGE SCALE GENOMIC DNA]</scope>
    <source>
        <strain evidence="1 2">AF16</strain>
    </source>
</reference>
<dbReference type="HOGENOM" id="CLU_2348549_0_0_1"/>
<dbReference type="AlphaFoldDB" id="B6IE61"/>
<accession>B6IE61</accession>
<dbReference type="Proteomes" id="UP000008549">
    <property type="component" value="Unassembled WGS sequence"/>
</dbReference>
<sequence length="97" mass="11296">MCEISCSFRCDLFQSYITFSHTKIGISREPKKLIVSNYLFLKEHEISHKSLIFKFSMSLLILELCAFKVGEPIFGFKNRLFFKFQNISGSEKARSSK</sequence>
<dbReference type="CTD" id="68918162"/>
<dbReference type="EMBL" id="HE601210">
    <property type="protein sequence ID" value="CAS01125.1"/>
    <property type="molecule type" value="Genomic_DNA"/>
</dbReference>
<gene>
    <name evidence="1" type="ORF">CBG26689</name>
    <name evidence="1" type="ORF">CBG_26689</name>
</gene>
<dbReference type="GeneID" id="68918162"/>
<name>B6IE61_CAEBR</name>
<proteinExistence type="predicted"/>
<reference evidence="1 2" key="1">
    <citation type="journal article" date="2003" name="PLoS Biol.">
        <title>The genome sequence of Caenorhabditis briggsae: a platform for comparative genomics.</title>
        <authorList>
            <person name="Stein L.D."/>
            <person name="Bao Z."/>
            <person name="Blasiar D."/>
            <person name="Blumenthal T."/>
            <person name="Brent M.R."/>
            <person name="Chen N."/>
            <person name="Chinwalla A."/>
            <person name="Clarke L."/>
            <person name="Clee C."/>
            <person name="Coghlan A."/>
            <person name="Coulson A."/>
            <person name="D'Eustachio P."/>
            <person name="Fitch D.H."/>
            <person name="Fulton L.A."/>
            <person name="Fulton R.E."/>
            <person name="Griffiths-Jones S."/>
            <person name="Harris T.W."/>
            <person name="Hillier L.W."/>
            <person name="Kamath R."/>
            <person name="Kuwabara P.E."/>
            <person name="Mardis E.R."/>
            <person name="Marra M.A."/>
            <person name="Miner T.L."/>
            <person name="Minx P."/>
            <person name="Mullikin J.C."/>
            <person name="Plumb R.W."/>
            <person name="Rogers J."/>
            <person name="Schein J.E."/>
            <person name="Sohrmann M."/>
            <person name="Spieth J."/>
            <person name="Stajich J.E."/>
            <person name="Wei C."/>
            <person name="Willey D."/>
            <person name="Wilson R.K."/>
            <person name="Durbin R."/>
            <person name="Waterston R.H."/>
        </authorList>
    </citation>
    <scope>NUCLEOTIDE SEQUENCE [LARGE SCALE GENOMIC DNA]</scope>
    <source>
        <strain evidence="1 2">AF16</strain>
    </source>
</reference>
<evidence type="ECO:0000313" key="1">
    <source>
        <dbReference type="EMBL" id="CAS01125.1"/>
    </source>
</evidence>
<keyword evidence="2" id="KW-1185">Reference proteome</keyword>
<evidence type="ECO:0000313" key="2">
    <source>
        <dbReference type="Proteomes" id="UP000008549"/>
    </source>
</evidence>